<gene>
    <name evidence="1" type="ORF">SAMN05216192_11068</name>
</gene>
<dbReference type="EMBL" id="FNDX01000010">
    <property type="protein sequence ID" value="SDI96193.1"/>
    <property type="molecule type" value="Genomic_DNA"/>
</dbReference>
<name>A0A1G8PUU7_9BACL</name>
<evidence type="ECO:0000313" key="1">
    <source>
        <dbReference type="EMBL" id="SDI96193.1"/>
    </source>
</evidence>
<proteinExistence type="predicted"/>
<protein>
    <submittedName>
        <fullName evidence="1">Uncharacterized protein</fullName>
    </submittedName>
</protein>
<dbReference type="AlphaFoldDB" id="A0A1G8PUU7"/>
<sequence length="39" mass="4406">MGHIIALIFVPPVTFSNTKLLGFSNLHQHQHQYSVTLLC</sequence>
<organism evidence="1 2">
    <name type="scientific">Paenibacillus typhae</name>
    <dbReference type="NCBI Taxonomy" id="1174501"/>
    <lineage>
        <taxon>Bacteria</taxon>
        <taxon>Bacillati</taxon>
        <taxon>Bacillota</taxon>
        <taxon>Bacilli</taxon>
        <taxon>Bacillales</taxon>
        <taxon>Paenibacillaceae</taxon>
        <taxon>Paenibacillus</taxon>
    </lineage>
</organism>
<keyword evidence="2" id="KW-1185">Reference proteome</keyword>
<dbReference type="Proteomes" id="UP000199050">
    <property type="component" value="Unassembled WGS sequence"/>
</dbReference>
<accession>A0A1G8PUU7</accession>
<evidence type="ECO:0000313" key="2">
    <source>
        <dbReference type="Proteomes" id="UP000199050"/>
    </source>
</evidence>
<reference evidence="2" key="1">
    <citation type="submission" date="2016-10" db="EMBL/GenBank/DDBJ databases">
        <authorList>
            <person name="Varghese N."/>
            <person name="Submissions S."/>
        </authorList>
    </citation>
    <scope>NUCLEOTIDE SEQUENCE [LARGE SCALE GENOMIC DNA]</scope>
    <source>
        <strain evidence="2">CGMCC 1.11012</strain>
    </source>
</reference>